<keyword evidence="6" id="KW-1185">Reference proteome</keyword>
<protein>
    <recommendedName>
        <fullName evidence="4">Transcription factor LuxR-like autoinducer-binding domain-containing protein</fullName>
    </recommendedName>
</protein>
<dbReference type="Gene3D" id="3.30.450.80">
    <property type="entry name" value="Transcription factor LuxR-like, autoinducer-binding domain"/>
    <property type="match status" value="1"/>
</dbReference>
<evidence type="ECO:0000313" key="6">
    <source>
        <dbReference type="Proteomes" id="UP000317550"/>
    </source>
</evidence>
<keyword evidence="1" id="KW-0805">Transcription regulation</keyword>
<dbReference type="OrthoDB" id="9774661at2"/>
<evidence type="ECO:0000313" key="5">
    <source>
        <dbReference type="EMBL" id="QDQ26724.1"/>
    </source>
</evidence>
<sequence>MIIARPLSEALADIREQKDIEHQVSRFARSLGFDTYTLGYVNPAVSEQPFFLDNHPDVDFGIPDVAARDPILARLKGEPTPFQWGQKDYATGGNMDIYEAGARAGIAAGIVAPVRPGGTRRMLISFDRNQPLDGTPAQLAQHLTVLDQFSRLMAGTVMSLFDTFVQLELSLTAIEKEVLRWTFAGLGAHDIAYRLRPHRGYGFVLAMLDSASKKVGANDPVAASIIAARAGVLGSI</sequence>
<evidence type="ECO:0000256" key="3">
    <source>
        <dbReference type="ARBA" id="ARBA00023163"/>
    </source>
</evidence>
<dbReference type="InterPro" id="IPR005143">
    <property type="entry name" value="TF_LuxR_autoind-bd_dom"/>
</dbReference>
<dbReference type="GO" id="GO:0006355">
    <property type="term" value="P:regulation of DNA-templated transcription"/>
    <property type="evidence" value="ECO:0007669"/>
    <property type="project" value="InterPro"/>
</dbReference>
<dbReference type="InterPro" id="IPR036693">
    <property type="entry name" value="TF_LuxR_autoind-bd_dom_sf"/>
</dbReference>
<dbReference type="SUPFAM" id="SSF46894">
    <property type="entry name" value="C-terminal effector domain of the bipartite response regulators"/>
    <property type="match status" value="1"/>
</dbReference>
<organism evidence="5 6">
    <name type="scientific">Chitinimonas arctica</name>
    <dbReference type="NCBI Taxonomy" id="2594795"/>
    <lineage>
        <taxon>Bacteria</taxon>
        <taxon>Pseudomonadati</taxon>
        <taxon>Pseudomonadota</taxon>
        <taxon>Betaproteobacteria</taxon>
        <taxon>Neisseriales</taxon>
        <taxon>Chitinibacteraceae</taxon>
        <taxon>Chitinimonas</taxon>
    </lineage>
</organism>
<dbReference type="InterPro" id="IPR016032">
    <property type="entry name" value="Sig_transdc_resp-reg_C-effctor"/>
</dbReference>
<accession>A0A516SEZ5</accession>
<name>A0A516SEZ5_9NEIS</name>
<keyword evidence="2" id="KW-0238">DNA-binding</keyword>
<dbReference type="SUPFAM" id="SSF75516">
    <property type="entry name" value="Pheromone-binding domain of LuxR-like quorum-sensing transcription factors"/>
    <property type="match status" value="1"/>
</dbReference>
<gene>
    <name evidence="5" type="ORF">FNU76_10300</name>
</gene>
<feature type="domain" description="Transcription factor LuxR-like autoinducer-binding" evidence="4">
    <location>
        <begin position="19"/>
        <end position="130"/>
    </location>
</feature>
<evidence type="ECO:0000256" key="2">
    <source>
        <dbReference type="ARBA" id="ARBA00023125"/>
    </source>
</evidence>
<evidence type="ECO:0000259" key="4">
    <source>
        <dbReference type="Pfam" id="PF03472"/>
    </source>
</evidence>
<dbReference type="EMBL" id="CP041730">
    <property type="protein sequence ID" value="QDQ26724.1"/>
    <property type="molecule type" value="Genomic_DNA"/>
</dbReference>
<evidence type="ECO:0000256" key="1">
    <source>
        <dbReference type="ARBA" id="ARBA00023015"/>
    </source>
</evidence>
<keyword evidence="3" id="KW-0804">Transcription</keyword>
<dbReference type="AlphaFoldDB" id="A0A516SEZ5"/>
<dbReference type="Proteomes" id="UP000317550">
    <property type="component" value="Chromosome"/>
</dbReference>
<dbReference type="GO" id="GO:0003677">
    <property type="term" value="F:DNA binding"/>
    <property type="evidence" value="ECO:0007669"/>
    <property type="project" value="UniProtKB-KW"/>
</dbReference>
<dbReference type="RefSeq" id="WP_144278118.1">
    <property type="nucleotide sequence ID" value="NZ_CP041730.1"/>
</dbReference>
<dbReference type="KEGG" id="cari:FNU76_10300"/>
<proteinExistence type="predicted"/>
<reference evidence="6" key="1">
    <citation type="submission" date="2019-07" db="EMBL/GenBank/DDBJ databases">
        <title>Chitinimonas sp. nov., isolated from Ny-Alesund, arctica soil.</title>
        <authorList>
            <person name="Xu Q."/>
            <person name="Peng F."/>
        </authorList>
    </citation>
    <scope>NUCLEOTIDE SEQUENCE [LARGE SCALE GENOMIC DNA]</scope>
    <source>
        <strain evidence="6">R3-44</strain>
    </source>
</reference>
<dbReference type="Pfam" id="PF03472">
    <property type="entry name" value="Autoind_bind"/>
    <property type="match status" value="1"/>
</dbReference>